<dbReference type="Proteomes" id="UP000240477">
    <property type="component" value="Segment"/>
</dbReference>
<organism evidence="1 2">
    <name type="scientific">Escherichia phage VB_EcoS-Golestan</name>
    <dbReference type="NCBI Taxonomy" id="2047801"/>
    <lineage>
        <taxon>Viruses</taxon>
        <taxon>Duplodnaviria</taxon>
        <taxon>Heunggongvirae</taxon>
        <taxon>Uroviricota</taxon>
        <taxon>Caudoviricetes</taxon>
        <taxon>Sarkviridae</taxon>
        <taxon>Guernseyvirinae</taxon>
        <taxon>Kagunavirus</taxon>
        <taxon>Kagunavirus golestan</taxon>
    </lineage>
</organism>
<reference evidence="1 2" key="1">
    <citation type="submission" date="2017-10" db="EMBL/GenBank/DDBJ databases">
        <title>Characteristics and comparative genomic analysis of a novel Escherichia coli phage VB_EcoS-Golestan.</title>
        <authorList>
            <person name="Yazdi M."/>
            <person name="Bouzari M."/>
            <person name="Ghaemi E.A."/>
        </authorList>
    </citation>
    <scope>NUCLEOTIDE SEQUENCE [LARGE SCALE GENOMIC DNA]</scope>
</reference>
<keyword evidence="2" id="KW-1185">Reference proteome</keyword>
<dbReference type="EMBL" id="MG099933">
    <property type="protein sequence ID" value="ATS93278.1"/>
    <property type="molecule type" value="Genomic_DNA"/>
</dbReference>
<gene>
    <name evidence="1" type="ORF">E1_54</name>
</gene>
<protein>
    <submittedName>
        <fullName evidence="1">Uncharacterized protein</fullName>
    </submittedName>
</protein>
<evidence type="ECO:0000313" key="1">
    <source>
        <dbReference type="EMBL" id="ATS93278.1"/>
    </source>
</evidence>
<sequence length="63" mass="7251">MFKKGQLVKTKRGGQYVLVLQDESEYDEDNLVDVWGLVRKKTGFASRDNLELIGNNFKFKGVK</sequence>
<name>A0A2D2W4W5_9CAUD</name>
<evidence type="ECO:0000313" key="2">
    <source>
        <dbReference type="Proteomes" id="UP000240477"/>
    </source>
</evidence>
<accession>A0A2D2W4W5</accession>
<proteinExistence type="predicted"/>